<evidence type="ECO:0000256" key="2">
    <source>
        <dbReference type="ARBA" id="ARBA00022827"/>
    </source>
</evidence>
<proteinExistence type="predicted"/>
<keyword evidence="7" id="KW-1185">Reference proteome</keyword>
<dbReference type="InterPro" id="IPR036250">
    <property type="entry name" value="AcylCo_DH-like_C"/>
</dbReference>
<dbReference type="Gene3D" id="1.20.140.10">
    <property type="entry name" value="Butyryl-CoA Dehydrogenase, subunit A, domain 3"/>
    <property type="match status" value="1"/>
</dbReference>
<reference evidence="6" key="1">
    <citation type="submission" date="2022-08" db="EMBL/GenBank/DDBJ databases">
        <title>Alicyclobacillus fastidiosus DSM 17978, complete genome.</title>
        <authorList>
            <person name="Wang Q."/>
            <person name="Cai R."/>
            <person name="Wang Z."/>
        </authorList>
    </citation>
    <scope>NUCLEOTIDE SEQUENCE</scope>
    <source>
        <strain evidence="6">DSM 17978</strain>
    </source>
</reference>
<name>A0ABY6ZMW5_9BACL</name>
<organism evidence="6 7">
    <name type="scientific">Alicyclobacillus fastidiosus</name>
    <dbReference type="NCBI Taxonomy" id="392011"/>
    <lineage>
        <taxon>Bacteria</taxon>
        <taxon>Bacillati</taxon>
        <taxon>Bacillota</taxon>
        <taxon>Bacilli</taxon>
        <taxon>Bacillales</taxon>
        <taxon>Alicyclobacillaceae</taxon>
        <taxon>Alicyclobacillus</taxon>
    </lineage>
</organism>
<sequence length="476" mass="53453">MTNHRGQRFRQSLNDGRSVWLNGELVDNVAEHPAFSGTLETISNLFAGLDDASIQQQIGFLSPKTGTYVHNAFLIPRTKDDLARRTAAFTHWAEQTNGVMSRLSDYARSMITGWYAVREAFQPFDRHFAEKVTRYYERARDNDLFLTTALLDPQINRAKRIDEQNPDAVLRVVDENEEGVVVRGAKMIATAAPYSHDFLVFPFHHVEQNQAEYAHALIVPANLSGLHIICRDSFASDDTRNYPLSSQYDEMDAVLVFDDVLVPWERVLLSGNPEAVWRLRMNTSANALAYHQTAVRVSVKLKFVTGVAFAIAQAIGADGFLHVQEKLGELLTQVETLHALVIASEANAKPDEFSNLVPAMPFIETARNLNSRYYPRAIEILQQIGAGGFMQVPSQPEAFRGSISSLIDKYFAGATVAADDKIKLFKLAWDLVGSQLGSRHELYERFYAGDPVRTFASQYVNADKASYTKQVWDLIR</sequence>
<dbReference type="InterPro" id="IPR024719">
    <property type="entry name" value="HpaB/PvcC/4-BUDH_C"/>
</dbReference>
<protein>
    <submittedName>
        <fullName evidence="6">4-hydroxyphenylacetate 3-hydroxylase</fullName>
    </submittedName>
</protein>
<keyword evidence="2" id="KW-0274">FAD</keyword>
<dbReference type="PANTHER" id="PTHR36117">
    <property type="entry name" value="4-HYDROXYPHENYLACETATE 3-MONOOXYGENASE-RELATED"/>
    <property type="match status" value="1"/>
</dbReference>
<dbReference type="Gene3D" id="2.40.110.10">
    <property type="entry name" value="Butyryl-CoA Dehydrogenase, subunit A, domain 2"/>
    <property type="match status" value="1"/>
</dbReference>
<gene>
    <name evidence="6" type="ORF">NZD89_12775</name>
</gene>
<dbReference type="Proteomes" id="UP001164761">
    <property type="component" value="Chromosome"/>
</dbReference>
<dbReference type="Gene3D" id="1.10.3140.10">
    <property type="entry name" value="4-hydroxybutyryl-coa dehydratase, domain 1"/>
    <property type="match status" value="1"/>
</dbReference>
<dbReference type="PANTHER" id="PTHR36117:SF3">
    <property type="entry name" value="4-HYDROXYPHENYLACETATE 3-MONOOXYGENASE-RELATED"/>
    <property type="match status" value="1"/>
</dbReference>
<dbReference type="Pfam" id="PF11794">
    <property type="entry name" value="HpaB_N"/>
    <property type="match status" value="1"/>
</dbReference>
<dbReference type="Pfam" id="PF03241">
    <property type="entry name" value="HpaB"/>
    <property type="match status" value="1"/>
</dbReference>
<evidence type="ECO:0000259" key="5">
    <source>
        <dbReference type="Pfam" id="PF11794"/>
    </source>
</evidence>
<feature type="domain" description="HpaB/PvcC/4-BUDH C-terminal" evidence="4">
    <location>
        <begin position="281"/>
        <end position="473"/>
    </location>
</feature>
<dbReference type="InterPro" id="IPR046373">
    <property type="entry name" value="Acyl-CoA_Oxase/DH_mid-dom_sf"/>
</dbReference>
<dbReference type="InterPro" id="IPR004925">
    <property type="entry name" value="HpaB/PvcC/4-BUDH"/>
</dbReference>
<dbReference type="InterPro" id="IPR009100">
    <property type="entry name" value="AcylCoA_DH/oxidase_NM_dom_sf"/>
</dbReference>
<dbReference type="InterPro" id="IPR024674">
    <property type="entry name" value="HpaB/PvcC/4-BUDH_N"/>
</dbReference>
<dbReference type="RefSeq" id="WP_268008066.1">
    <property type="nucleotide sequence ID" value="NZ_CP104067.1"/>
</dbReference>
<evidence type="ECO:0000256" key="1">
    <source>
        <dbReference type="ARBA" id="ARBA00022630"/>
    </source>
</evidence>
<dbReference type="EMBL" id="CP104067">
    <property type="protein sequence ID" value="WAH44170.1"/>
    <property type="molecule type" value="Genomic_DNA"/>
</dbReference>
<dbReference type="SUPFAM" id="SSF56645">
    <property type="entry name" value="Acyl-CoA dehydrogenase NM domain-like"/>
    <property type="match status" value="1"/>
</dbReference>
<evidence type="ECO:0000256" key="3">
    <source>
        <dbReference type="ARBA" id="ARBA00023002"/>
    </source>
</evidence>
<evidence type="ECO:0000313" key="7">
    <source>
        <dbReference type="Proteomes" id="UP001164761"/>
    </source>
</evidence>
<accession>A0ABY6ZMW5</accession>
<feature type="domain" description="HpaB/PvcC/4-BUDH N-terminal" evidence="5">
    <location>
        <begin position="6"/>
        <end position="269"/>
    </location>
</feature>
<dbReference type="PIRSF" id="PIRSF000331">
    <property type="entry name" value="HpaA_HpaB"/>
    <property type="match status" value="1"/>
</dbReference>
<keyword evidence="3" id="KW-0560">Oxidoreductase</keyword>
<dbReference type="SUPFAM" id="SSF47203">
    <property type="entry name" value="Acyl-CoA dehydrogenase C-terminal domain-like"/>
    <property type="match status" value="1"/>
</dbReference>
<evidence type="ECO:0000313" key="6">
    <source>
        <dbReference type="EMBL" id="WAH44170.1"/>
    </source>
</evidence>
<keyword evidence="1" id="KW-0285">Flavoprotein</keyword>
<evidence type="ECO:0000259" key="4">
    <source>
        <dbReference type="Pfam" id="PF03241"/>
    </source>
</evidence>